<dbReference type="GO" id="GO:0006310">
    <property type="term" value="P:DNA recombination"/>
    <property type="evidence" value="ECO:0007669"/>
    <property type="project" value="UniProtKB-KW"/>
</dbReference>
<dbReference type="Pfam" id="PF13936">
    <property type="entry name" value="HTH_38"/>
    <property type="match status" value="1"/>
</dbReference>
<organism evidence="3">
    <name type="scientific">Xanthomonas hortorum pv. gardneri</name>
    <dbReference type="NCBI Taxonomy" id="2754056"/>
    <lineage>
        <taxon>Bacteria</taxon>
        <taxon>Pseudomonadati</taxon>
        <taxon>Pseudomonadota</taxon>
        <taxon>Gammaproteobacteria</taxon>
        <taxon>Lysobacterales</taxon>
        <taxon>Lysobacteraceae</taxon>
        <taxon>Xanthomonas</taxon>
    </lineage>
</organism>
<dbReference type="GO" id="GO:0032196">
    <property type="term" value="P:transposition"/>
    <property type="evidence" value="ECO:0007669"/>
    <property type="project" value="TreeGrafter"/>
</dbReference>
<reference evidence="3" key="1">
    <citation type="submission" date="2020-07" db="EMBL/GenBank/DDBJ databases">
        <authorList>
            <person name="Pothier F. J."/>
        </authorList>
    </citation>
    <scope>NUCLEOTIDE SEQUENCE</scope>
    <source>
        <strain evidence="3">CFBP 8129</strain>
    </source>
</reference>
<evidence type="ECO:0000256" key="1">
    <source>
        <dbReference type="ARBA" id="ARBA00023172"/>
    </source>
</evidence>
<evidence type="ECO:0000313" key="3">
    <source>
        <dbReference type="EMBL" id="CAD0304323.1"/>
    </source>
</evidence>
<accession>A0A6V7BQ04</accession>
<evidence type="ECO:0000259" key="2">
    <source>
        <dbReference type="Pfam" id="PF13936"/>
    </source>
</evidence>
<name>A0A6V7BQ04_9XANT</name>
<feature type="domain" description="Transposase IS30-like HTH" evidence="2">
    <location>
        <begin position="4"/>
        <end position="45"/>
    </location>
</feature>
<dbReference type="NCBIfam" id="NF033563">
    <property type="entry name" value="transpos_IS30"/>
    <property type="match status" value="1"/>
</dbReference>
<sequence length="195" mass="22877">MSSSRLDQAERYRLHALYETGMSMRAIADALERAPSTISRELRRNQHARHYLPDHAQRISEHRRTQASRRPRIDAERIAQIEVLLSEDFSPQQIAGRTGLASHEWIYRHIYADHKRGGQLFTHLRKRRRKRRRRGMRDGRGQLTHRRSWMLALYLLTSTKTNMAALELMRHLGITLAFKLGPVNTSEAHQRLGRS</sequence>
<dbReference type="InterPro" id="IPR053392">
    <property type="entry name" value="Transposase_IS30-like"/>
</dbReference>
<dbReference type="AlphaFoldDB" id="A0A6V7BQ04"/>
<gene>
    <name evidence="3" type="ORF">CFBP8129_05450</name>
</gene>
<proteinExistence type="predicted"/>
<protein>
    <recommendedName>
        <fullName evidence="2">Transposase IS30-like HTH domain-containing protein</fullName>
    </recommendedName>
</protein>
<dbReference type="GO" id="GO:0005829">
    <property type="term" value="C:cytosol"/>
    <property type="evidence" value="ECO:0007669"/>
    <property type="project" value="TreeGrafter"/>
</dbReference>
<keyword evidence="1" id="KW-0233">DNA recombination</keyword>
<dbReference type="Gene3D" id="1.10.10.60">
    <property type="entry name" value="Homeodomain-like"/>
    <property type="match status" value="1"/>
</dbReference>
<dbReference type="InterPro" id="IPR025246">
    <property type="entry name" value="IS30-like_HTH"/>
</dbReference>
<dbReference type="PANTHER" id="PTHR10948:SF23">
    <property type="entry name" value="TRANSPOSASE INSI FOR INSERTION SEQUENCE ELEMENT IS30A-RELATED"/>
    <property type="match status" value="1"/>
</dbReference>
<dbReference type="InterPro" id="IPR051917">
    <property type="entry name" value="Transposase-Integrase"/>
</dbReference>
<dbReference type="EMBL" id="LR828253">
    <property type="protein sequence ID" value="CAD0304328.1"/>
    <property type="molecule type" value="Genomic_DNA"/>
</dbReference>
<dbReference type="PANTHER" id="PTHR10948">
    <property type="entry name" value="TRANSPOSASE"/>
    <property type="match status" value="1"/>
</dbReference>
<dbReference type="GO" id="GO:0004803">
    <property type="term" value="F:transposase activity"/>
    <property type="evidence" value="ECO:0007669"/>
    <property type="project" value="TreeGrafter"/>
</dbReference>
<dbReference type="EMBL" id="LR828253">
    <property type="protein sequence ID" value="CAD0304323.1"/>
    <property type="molecule type" value="Genomic_DNA"/>
</dbReference>